<dbReference type="SUPFAM" id="SSF144091">
    <property type="entry name" value="Rhomboid-like"/>
    <property type="match status" value="1"/>
</dbReference>
<evidence type="ECO:0000256" key="3">
    <source>
        <dbReference type="ARBA" id="ARBA00022692"/>
    </source>
</evidence>
<feature type="transmembrane region" description="Helical" evidence="8">
    <location>
        <begin position="293"/>
        <end position="312"/>
    </location>
</feature>
<evidence type="ECO:0000256" key="4">
    <source>
        <dbReference type="ARBA" id="ARBA00022801"/>
    </source>
</evidence>
<comment type="subcellular location">
    <subcellularLocation>
        <location evidence="1">Membrane</location>
        <topology evidence="1">Multi-pass membrane protein</topology>
    </subcellularLocation>
</comment>
<keyword evidence="3 8" id="KW-0812">Transmembrane</keyword>
<dbReference type="Proteomes" id="UP001596620">
    <property type="component" value="Unassembled WGS sequence"/>
</dbReference>
<feature type="transmembrane region" description="Helical" evidence="8">
    <location>
        <begin position="321"/>
        <end position="340"/>
    </location>
</feature>
<evidence type="ECO:0000313" key="11">
    <source>
        <dbReference type="Proteomes" id="UP001596620"/>
    </source>
</evidence>
<dbReference type="EC" id="3.4.21.105" evidence="10"/>
<keyword evidence="6 8" id="KW-0472">Membrane</keyword>
<dbReference type="SUPFAM" id="SSF48452">
    <property type="entry name" value="TPR-like"/>
    <property type="match status" value="1"/>
</dbReference>
<dbReference type="PANTHER" id="PTHR43731">
    <property type="entry name" value="RHOMBOID PROTEASE"/>
    <property type="match status" value="1"/>
</dbReference>
<comment type="similarity">
    <text evidence="2">Belongs to the peptidase S54 family.</text>
</comment>
<keyword evidence="5 8" id="KW-1133">Transmembrane helix</keyword>
<reference evidence="11" key="1">
    <citation type="journal article" date="2019" name="Int. J. Syst. Evol. Microbiol.">
        <title>The Global Catalogue of Microorganisms (GCM) 10K type strain sequencing project: providing services to taxonomists for standard genome sequencing and annotation.</title>
        <authorList>
            <consortium name="The Broad Institute Genomics Platform"/>
            <consortium name="The Broad Institute Genome Sequencing Center for Infectious Disease"/>
            <person name="Wu L."/>
            <person name="Ma J."/>
        </authorList>
    </citation>
    <scope>NUCLEOTIDE SEQUENCE [LARGE SCALE GENOMIC DNA]</scope>
    <source>
        <strain evidence="11">JCM 30234</strain>
    </source>
</reference>
<evidence type="ECO:0000256" key="7">
    <source>
        <dbReference type="PROSITE-ProRule" id="PRU00339"/>
    </source>
</evidence>
<protein>
    <submittedName>
        <fullName evidence="10">Rhomboid family intramembrane serine protease</fullName>
        <ecNumber evidence="10">3.4.21.105</ecNumber>
    </submittedName>
</protein>
<comment type="caution">
    <text evidence="10">The sequence shown here is derived from an EMBL/GenBank/DDBJ whole genome shotgun (WGS) entry which is preliminary data.</text>
</comment>
<dbReference type="GO" id="GO:0008233">
    <property type="term" value="F:peptidase activity"/>
    <property type="evidence" value="ECO:0007669"/>
    <property type="project" value="UniProtKB-KW"/>
</dbReference>
<evidence type="ECO:0000256" key="5">
    <source>
        <dbReference type="ARBA" id="ARBA00022989"/>
    </source>
</evidence>
<name>A0ABW2V1E9_9BACI</name>
<dbReference type="Gene3D" id="1.20.1540.10">
    <property type="entry name" value="Rhomboid-like"/>
    <property type="match status" value="1"/>
</dbReference>
<dbReference type="GO" id="GO:0006508">
    <property type="term" value="P:proteolysis"/>
    <property type="evidence" value="ECO:0007669"/>
    <property type="project" value="UniProtKB-KW"/>
</dbReference>
<evidence type="ECO:0000256" key="6">
    <source>
        <dbReference type="ARBA" id="ARBA00023136"/>
    </source>
</evidence>
<proteinExistence type="inferred from homology"/>
<dbReference type="EMBL" id="JBHTGR010000057">
    <property type="protein sequence ID" value="MFC7748093.1"/>
    <property type="molecule type" value="Genomic_DNA"/>
</dbReference>
<keyword evidence="10" id="KW-0645">Protease</keyword>
<organism evidence="10 11">
    <name type="scientific">Lentibacillus kimchii</name>
    <dbReference type="NCBI Taxonomy" id="1542911"/>
    <lineage>
        <taxon>Bacteria</taxon>
        <taxon>Bacillati</taxon>
        <taxon>Bacillota</taxon>
        <taxon>Bacilli</taxon>
        <taxon>Bacillales</taxon>
        <taxon>Bacillaceae</taxon>
        <taxon>Lentibacillus</taxon>
    </lineage>
</organism>
<evidence type="ECO:0000256" key="1">
    <source>
        <dbReference type="ARBA" id="ARBA00004141"/>
    </source>
</evidence>
<dbReference type="InterPro" id="IPR050925">
    <property type="entry name" value="Rhomboid_protease_S54"/>
</dbReference>
<dbReference type="InterPro" id="IPR011990">
    <property type="entry name" value="TPR-like_helical_dom_sf"/>
</dbReference>
<gene>
    <name evidence="10" type="ORF">ACFQU8_12955</name>
</gene>
<keyword evidence="4 10" id="KW-0378">Hydrolase</keyword>
<feature type="transmembrane region" description="Helical" evidence="8">
    <location>
        <begin position="269"/>
        <end position="287"/>
    </location>
</feature>
<dbReference type="InterPro" id="IPR022764">
    <property type="entry name" value="Peptidase_S54_rhomboid_dom"/>
</dbReference>
<sequence length="519" mass="58793">MDLDDSYIMYTLACHLTDQEGFEPLHLNQQTEELWLERHKGKTSQVIRLFHGGYDWKNHLKQDIGQVFQKVKTMKQYLKGKHIEIHNIYITAHSPVDDWNVLKKPMQLNEKNPIRMRVYYLSDDAQAEELAKLQTILGTAYDDSSASLSETEKETEIRNARQKLTDRMKQPKKDDQALFSDGRPFVIYFLLAINILIFLLLELKGDSTSTATLIDFGAKYNPAIIENGEWWRIVTAMFLHIGFVHLLMNMLAVYYLGSIVERIYGSLRFLVIYFLAGIGGGLASFAFTTTVSAGASGALFGLFGALLFFACIHGKRFFRTIGTNVLILIVINIVFGLSMAHVDNGAHIGGLIAGFIASAIMHLPGRRNWIVQISFLLIYVLIIGGLVNYGIDHNKNDPSYQLMQSQQLVSDGQYEKAADLATSGLEKSDNLDTELESHLLFQRSFAYIQLNQINQAKTDLEKSVKLNDSFAQAHYNLAILYNEQNATTKAKQSIEQAHELAPDNEDIQRLFEQLHNRQS</sequence>
<feature type="transmembrane region" description="Helical" evidence="8">
    <location>
        <begin position="370"/>
        <end position="391"/>
    </location>
</feature>
<evidence type="ECO:0000313" key="10">
    <source>
        <dbReference type="EMBL" id="MFC7748093.1"/>
    </source>
</evidence>
<dbReference type="RefSeq" id="WP_382361021.1">
    <property type="nucleotide sequence ID" value="NZ_JBHTGR010000057.1"/>
</dbReference>
<feature type="transmembrane region" description="Helical" evidence="8">
    <location>
        <begin position="185"/>
        <end position="203"/>
    </location>
</feature>
<evidence type="ECO:0000256" key="2">
    <source>
        <dbReference type="ARBA" id="ARBA00009045"/>
    </source>
</evidence>
<dbReference type="PANTHER" id="PTHR43731:SF14">
    <property type="entry name" value="PRESENILIN-ASSOCIATED RHOMBOID-LIKE PROTEIN, MITOCHONDRIAL"/>
    <property type="match status" value="1"/>
</dbReference>
<accession>A0ABW2V1E9</accession>
<dbReference type="Pfam" id="PF13181">
    <property type="entry name" value="TPR_8"/>
    <property type="match status" value="2"/>
</dbReference>
<dbReference type="PROSITE" id="PS50005">
    <property type="entry name" value="TPR"/>
    <property type="match status" value="1"/>
</dbReference>
<dbReference type="InterPro" id="IPR019734">
    <property type="entry name" value="TPR_rpt"/>
</dbReference>
<keyword evidence="7" id="KW-0802">TPR repeat</keyword>
<evidence type="ECO:0000256" key="8">
    <source>
        <dbReference type="SAM" id="Phobius"/>
    </source>
</evidence>
<dbReference type="SMART" id="SM00028">
    <property type="entry name" value="TPR"/>
    <property type="match status" value="2"/>
</dbReference>
<feature type="transmembrane region" description="Helical" evidence="8">
    <location>
        <begin position="230"/>
        <end position="257"/>
    </location>
</feature>
<keyword evidence="11" id="KW-1185">Reference proteome</keyword>
<dbReference type="Pfam" id="PF01694">
    <property type="entry name" value="Rhomboid"/>
    <property type="match status" value="1"/>
</dbReference>
<feature type="repeat" description="TPR" evidence="7">
    <location>
        <begin position="471"/>
        <end position="504"/>
    </location>
</feature>
<evidence type="ECO:0000259" key="9">
    <source>
        <dbReference type="Pfam" id="PF01694"/>
    </source>
</evidence>
<dbReference type="InterPro" id="IPR035952">
    <property type="entry name" value="Rhomboid-like_sf"/>
</dbReference>
<dbReference type="Gene3D" id="1.25.40.10">
    <property type="entry name" value="Tetratricopeptide repeat domain"/>
    <property type="match status" value="1"/>
</dbReference>
<dbReference type="CDD" id="cd06174">
    <property type="entry name" value="MFS"/>
    <property type="match status" value="1"/>
</dbReference>
<feature type="domain" description="Peptidase S54 rhomboid" evidence="9">
    <location>
        <begin position="228"/>
        <end position="362"/>
    </location>
</feature>